<dbReference type="KEGG" id="bbig:BBBOND_0202490"/>
<sequence>MIDGDLEGNDVATGAAIDVLLPALAAMTHIPSKCHAQRVEHTVDSCPFQQYGSFFHLTALPWFAKKAYCFF</sequence>
<dbReference type="Proteomes" id="UP000033188">
    <property type="component" value="Chromosome 2"/>
</dbReference>
<dbReference type="EMBL" id="LK391708">
    <property type="protein sequence ID" value="CDR95092.1"/>
    <property type="molecule type" value="Genomic_DNA"/>
</dbReference>
<name>A0A061D4W8_BABBI</name>
<dbReference type="GeneID" id="24563633"/>
<protein>
    <submittedName>
        <fullName evidence="1">Uncharacterized protein</fullName>
    </submittedName>
</protein>
<proteinExistence type="predicted"/>
<gene>
    <name evidence="1" type="ORF">BBBOND_0202490</name>
</gene>
<dbReference type="AlphaFoldDB" id="A0A061D4W8"/>
<keyword evidence="2" id="KW-1185">Reference proteome</keyword>
<accession>A0A061D4W8</accession>
<evidence type="ECO:0000313" key="2">
    <source>
        <dbReference type="Proteomes" id="UP000033188"/>
    </source>
</evidence>
<dbReference type="RefSeq" id="XP_012767278.1">
    <property type="nucleotide sequence ID" value="XM_012911824.1"/>
</dbReference>
<organism evidence="1 2">
    <name type="scientific">Babesia bigemina</name>
    <dbReference type="NCBI Taxonomy" id="5866"/>
    <lineage>
        <taxon>Eukaryota</taxon>
        <taxon>Sar</taxon>
        <taxon>Alveolata</taxon>
        <taxon>Apicomplexa</taxon>
        <taxon>Aconoidasida</taxon>
        <taxon>Piroplasmida</taxon>
        <taxon>Babesiidae</taxon>
        <taxon>Babesia</taxon>
    </lineage>
</organism>
<evidence type="ECO:0000313" key="1">
    <source>
        <dbReference type="EMBL" id="CDR95092.1"/>
    </source>
</evidence>
<dbReference type="VEuPathDB" id="PiroplasmaDB:BBBOND_0202490"/>
<reference evidence="2" key="1">
    <citation type="submission" date="2014-06" db="EMBL/GenBank/DDBJ databases">
        <authorList>
            <person name="Aslett M."/>
            <person name="De Silva N."/>
        </authorList>
    </citation>
    <scope>NUCLEOTIDE SEQUENCE [LARGE SCALE GENOMIC DNA]</scope>
    <source>
        <strain evidence="2">Bond</strain>
    </source>
</reference>